<dbReference type="InterPro" id="IPR001119">
    <property type="entry name" value="SLH_dom"/>
</dbReference>
<dbReference type="PROSITE" id="PS51272">
    <property type="entry name" value="SLH"/>
    <property type="match status" value="3"/>
</dbReference>
<protein>
    <recommendedName>
        <fullName evidence="2">SLH domain-containing protein</fullName>
    </recommendedName>
</protein>
<feature type="domain" description="SLH" evidence="2">
    <location>
        <begin position="330"/>
        <end position="393"/>
    </location>
</feature>
<dbReference type="EMBL" id="JAGGLJ010000010">
    <property type="protein sequence ID" value="MBP2025635.1"/>
    <property type="molecule type" value="Genomic_DNA"/>
</dbReference>
<comment type="caution">
    <text evidence="3">The sequence shown here is derived from an EMBL/GenBank/DDBJ whole genome shotgun (WGS) entry which is preliminary data.</text>
</comment>
<reference evidence="3 4" key="1">
    <citation type="submission" date="2021-03" db="EMBL/GenBank/DDBJ databases">
        <title>Genomic Encyclopedia of Type Strains, Phase IV (KMG-IV): sequencing the most valuable type-strain genomes for metagenomic binning, comparative biology and taxonomic classification.</title>
        <authorList>
            <person name="Goeker M."/>
        </authorList>
    </citation>
    <scope>NUCLEOTIDE SEQUENCE [LARGE SCALE GENOMIC DNA]</scope>
    <source>
        <strain evidence="3 4">DSM 27563</strain>
    </source>
</reference>
<keyword evidence="4" id="KW-1185">Reference proteome</keyword>
<sequence length="472" mass="53629">MNKKLLSLALAGTIICAIPFNTYAKSSDWIESSDSEINYAVNKIKVYKDTIIVYTNKSNTNIRFYSDKDELLKEGSTDIIGNATLDIDGYHDLSYEDHYLEIGSDDVRVYLNDENKVEIVNGYYYDKNADDDYDPSDADDKDERVFPKYNFTENGNKIVGNLEDYKFRNIKAYYDDKYLASSTLDKNGNFVITLQKPIRNKEMMKFYVEYDRPSTSEIEPFEVNNTDFSVSGKYNKNVRIKAIYGDKILGESLTDNDGIFTIETTYRLPRHANIKFYLAGGSVVNTENISNKSYIKGYSNNTFKPNGKITRAEAATMIARLVSGNENIVANSTKFSDANNMWYSGAVDFVSNKGIINGYPQNIFKPNNNITRAEFVQMISNYLGLEVDGKSSFLDTKDHWAEDAIHIVTDKGYVKGYGDGTFKPNKEITRAEAVKILNETFSIRDNGIESVSFSDVKKSDWFYNEIAKAINM</sequence>
<accession>A0ABS4KE06</accession>
<dbReference type="Pfam" id="PF00395">
    <property type="entry name" value="SLH"/>
    <property type="match status" value="3"/>
</dbReference>
<evidence type="ECO:0000259" key="2">
    <source>
        <dbReference type="PROSITE" id="PS51272"/>
    </source>
</evidence>
<keyword evidence="1" id="KW-0732">Signal</keyword>
<evidence type="ECO:0000313" key="4">
    <source>
        <dbReference type="Proteomes" id="UP001519306"/>
    </source>
</evidence>
<name>A0ABS4KE06_9FIRM</name>
<evidence type="ECO:0000256" key="1">
    <source>
        <dbReference type="SAM" id="SignalP"/>
    </source>
</evidence>
<dbReference type="RefSeq" id="WP_210060924.1">
    <property type="nucleotide sequence ID" value="NZ_JAGGLJ010000010.1"/>
</dbReference>
<evidence type="ECO:0000313" key="3">
    <source>
        <dbReference type="EMBL" id="MBP2025635.1"/>
    </source>
</evidence>
<gene>
    <name evidence="3" type="ORF">J2Z71_001178</name>
</gene>
<proteinExistence type="predicted"/>
<feature type="domain" description="SLH" evidence="2">
    <location>
        <begin position="395"/>
        <end position="451"/>
    </location>
</feature>
<dbReference type="PANTHER" id="PTHR43308">
    <property type="entry name" value="OUTER MEMBRANE PROTEIN ALPHA-RELATED"/>
    <property type="match status" value="1"/>
</dbReference>
<dbReference type="Proteomes" id="UP001519306">
    <property type="component" value="Unassembled WGS sequence"/>
</dbReference>
<feature type="chain" id="PRO_5046071445" description="SLH domain-containing protein" evidence="1">
    <location>
        <begin position="25"/>
        <end position="472"/>
    </location>
</feature>
<feature type="signal peptide" evidence="1">
    <location>
        <begin position="1"/>
        <end position="24"/>
    </location>
</feature>
<dbReference type="InterPro" id="IPR051465">
    <property type="entry name" value="Cell_Envelope_Struct_Comp"/>
</dbReference>
<feature type="domain" description="SLH" evidence="2">
    <location>
        <begin position="266"/>
        <end position="329"/>
    </location>
</feature>
<organism evidence="3 4">
    <name type="scientific">Peptoniphilus stercorisuis</name>
    <dbReference type="NCBI Taxonomy" id="1436965"/>
    <lineage>
        <taxon>Bacteria</taxon>
        <taxon>Bacillati</taxon>
        <taxon>Bacillota</taxon>
        <taxon>Tissierellia</taxon>
        <taxon>Tissierellales</taxon>
        <taxon>Peptoniphilaceae</taxon>
        <taxon>Peptoniphilus</taxon>
    </lineage>
</organism>